<dbReference type="InterPro" id="IPR013149">
    <property type="entry name" value="ADH-like_C"/>
</dbReference>
<dbReference type="InterPro" id="IPR051397">
    <property type="entry name" value="Zn-ADH-like_protein"/>
</dbReference>
<protein>
    <submittedName>
        <fullName evidence="2">Putative acrylyl-CoA reductase AcuI</fullName>
        <ecNumber evidence="2">1.3.1.84</ecNumber>
    </submittedName>
</protein>
<accession>A0A1J5TM74</accession>
<dbReference type="CDD" id="cd05280">
    <property type="entry name" value="MDR_yhdh_yhfp"/>
    <property type="match status" value="1"/>
</dbReference>
<comment type="caution">
    <text evidence="2">The sequence shown here is derived from an EMBL/GenBank/DDBJ whole genome shotgun (WGS) entry which is preliminary data.</text>
</comment>
<dbReference type="Gene3D" id="3.90.180.10">
    <property type="entry name" value="Medium-chain alcohol dehydrogenases, catalytic domain"/>
    <property type="match status" value="1"/>
</dbReference>
<proteinExistence type="predicted"/>
<feature type="domain" description="Enoyl reductase (ER)" evidence="1">
    <location>
        <begin position="18"/>
        <end position="326"/>
    </location>
</feature>
<evidence type="ECO:0000259" key="1">
    <source>
        <dbReference type="SMART" id="SM00829"/>
    </source>
</evidence>
<dbReference type="PANTHER" id="PTHR43677:SF1">
    <property type="entry name" value="ACRYLYL-COA REDUCTASE ACUI-RELATED"/>
    <property type="match status" value="1"/>
</dbReference>
<dbReference type="InterPro" id="IPR014188">
    <property type="entry name" value="Acrylyl-CoA_reductase_AcuI"/>
</dbReference>
<dbReference type="InterPro" id="IPR011032">
    <property type="entry name" value="GroES-like_sf"/>
</dbReference>
<dbReference type="EMBL" id="MLJW01000005">
    <property type="protein sequence ID" value="OIR17296.1"/>
    <property type="molecule type" value="Genomic_DNA"/>
</dbReference>
<evidence type="ECO:0000313" key="2">
    <source>
        <dbReference type="EMBL" id="OIR17296.1"/>
    </source>
</evidence>
<dbReference type="InterPro" id="IPR036291">
    <property type="entry name" value="NAD(P)-bd_dom_sf"/>
</dbReference>
<gene>
    <name evidence="2" type="primary">acuI_1</name>
    <name evidence="2" type="ORF">GALL_23170</name>
</gene>
<dbReference type="Pfam" id="PF00107">
    <property type="entry name" value="ADH_zinc_N"/>
    <property type="match status" value="1"/>
</dbReference>
<dbReference type="AlphaFoldDB" id="A0A1J5TM74"/>
<dbReference type="InterPro" id="IPR013154">
    <property type="entry name" value="ADH-like_N"/>
</dbReference>
<dbReference type="EC" id="1.3.1.84" evidence="2"/>
<keyword evidence="2" id="KW-0560">Oxidoreductase</keyword>
<dbReference type="NCBIfam" id="TIGR02823">
    <property type="entry name" value="oxido_YhdH"/>
    <property type="match status" value="1"/>
</dbReference>
<dbReference type="SUPFAM" id="SSF50129">
    <property type="entry name" value="GroES-like"/>
    <property type="match status" value="1"/>
</dbReference>
<dbReference type="SMART" id="SM00829">
    <property type="entry name" value="PKS_ER"/>
    <property type="match status" value="1"/>
</dbReference>
<dbReference type="GO" id="GO:0043957">
    <property type="term" value="F:acryloyl-CoA reductase (NADPH) activity"/>
    <property type="evidence" value="ECO:0007669"/>
    <property type="project" value="UniProtKB-EC"/>
</dbReference>
<dbReference type="Pfam" id="PF08240">
    <property type="entry name" value="ADH_N"/>
    <property type="match status" value="1"/>
</dbReference>
<reference evidence="2" key="1">
    <citation type="submission" date="2016-10" db="EMBL/GenBank/DDBJ databases">
        <title>Sequence of Gallionella enrichment culture.</title>
        <authorList>
            <person name="Poehlein A."/>
            <person name="Muehling M."/>
            <person name="Daniel R."/>
        </authorList>
    </citation>
    <scope>NUCLEOTIDE SEQUENCE</scope>
</reference>
<sequence>MPTFKAFRIFDDNGKSQGRFVELSLDDLDPGEVVIRTHYSGVNYKDALAATGAGKVIRRFPCVGGIDAAGVVESSHDARFKAGDRVLVTGYDMGVAHDGGFAERVRVPADWVVPLPAGLSLFEAMALGTAGFTAALAIHRLEQNELTPDKGKVVVTGATGGVGSLAIRMLSQLGYRVVALTGKVGEQEYLKSLGASEVLLRNTIDLKSARPLEKSQWAGALDAVGGDTLAWLARTMQQDGAIASFGNAGGIELHTTVFPFILRGVKLLGVDSAATAMLLRKQLWQRLAGDLRIDRFDLVAHRISFAELPAACSRLIAGEAHGRSVVEFAPN</sequence>
<dbReference type="SUPFAM" id="SSF51735">
    <property type="entry name" value="NAD(P)-binding Rossmann-fold domains"/>
    <property type="match status" value="1"/>
</dbReference>
<organism evidence="2">
    <name type="scientific">mine drainage metagenome</name>
    <dbReference type="NCBI Taxonomy" id="410659"/>
    <lineage>
        <taxon>unclassified sequences</taxon>
        <taxon>metagenomes</taxon>
        <taxon>ecological metagenomes</taxon>
    </lineage>
</organism>
<dbReference type="InterPro" id="IPR020843">
    <property type="entry name" value="ER"/>
</dbReference>
<dbReference type="Gene3D" id="3.40.50.720">
    <property type="entry name" value="NAD(P)-binding Rossmann-like Domain"/>
    <property type="match status" value="1"/>
</dbReference>
<name>A0A1J5TM74_9ZZZZ</name>
<dbReference type="PANTHER" id="PTHR43677">
    <property type="entry name" value="SHORT-CHAIN DEHYDROGENASE/REDUCTASE"/>
    <property type="match status" value="1"/>
</dbReference>